<comment type="caution">
    <text evidence="1">Lacks conserved residue(s) required for the propagation of feature annotation.</text>
</comment>
<dbReference type="AlphaFoldDB" id="A0A7Z2T7B1"/>
<keyword evidence="1" id="KW-1133">Transmembrane helix</keyword>
<name>A0A7Z2T7B1_9VIBR</name>
<feature type="transmembrane region" description="Helical" evidence="1">
    <location>
        <begin position="37"/>
        <end position="59"/>
    </location>
</feature>
<keyword evidence="1" id="KW-0029">Amino-acid transport</keyword>
<comment type="similarity">
    <text evidence="1">Belongs to the glutamate:Na(+) symporter (ESS) (TC 2.A.27) family.</text>
</comment>
<dbReference type="RefSeq" id="WP_164650596.1">
    <property type="nucleotide sequence ID" value="NZ_CP047476.1"/>
</dbReference>
<accession>A0A7Z2T7B1</accession>
<evidence type="ECO:0000313" key="4">
    <source>
        <dbReference type="Proteomes" id="UP000464262"/>
    </source>
</evidence>
<feature type="transmembrane region" description="Helical" evidence="1">
    <location>
        <begin position="244"/>
        <end position="264"/>
    </location>
</feature>
<evidence type="ECO:0000256" key="1">
    <source>
        <dbReference type="HAMAP-Rule" id="MF_02062"/>
    </source>
</evidence>
<dbReference type="PANTHER" id="PTHR36178">
    <property type="entry name" value="SLR0625 PROTEIN"/>
    <property type="match status" value="1"/>
</dbReference>
<organism evidence="3 4">
    <name type="scientific">Vibrio astriarenae</name>
    <dbReference type="NCBI Taxonomy" id="1481923"/>
    <lineage>
        <taxon>Bacteria</taxon>
        <taxon>Pseudomonadati</taxon>
        <taxon>Pseudomonadota</taxon>
        <taxon>Gammaproteobacteria</taxon>
        <taxon>Vibrionales</taxon>
        <taxon>Vibrionaceae</taxon>
        <taxon>Vibrio</taxon>
    </lineage>
</organism>
<keyword evidence="1" id="KW-0997">Cell inner membrane</keyword>
<dbReference type="Pfam" id="PF03616">
    <property type="entry name" value="Glt_symporter"/>
    <property type="match status" value="1"/>
</dbReference>
<keyword evidence="1" id="KW-0915">Sodium</keyword>
<dbReference type="GO" id="GO:0015501">
    <property type="term" value="F:glutamate:sodium symporter activity"/>
    <property type="evidence" value="ECO:0007669"/>
    <property type="project" value="UniProtKB-UniRule"/>
</dbReference>
<keyword evidence="1" id="KW-0813">Transport</keyword>
<keyword evidence="1" id="KW-1003">Cell membrane</keyword>
<comment type="function">
    <text evidence="1">Catalyzes the sodium-dependent transport of glutamate.</text>
</comment>
<evidence type="ECO:0000256" key="2">
    <source>
        <dbReference type="NCBIfam" id="TIGR00210"/>
    </source>
</evidence>
<gene>
    <name evidence="1 3" type="primary">gltS</name>
    <name evidence="3" type="ORF">GT360_19445</name>
</gene>
<dbReference type="NCBIfam" id="TIGR00210">
    <property type="entry name" value="gltS"/>
    <property type="match status" value="1"/>
</dbReference>
<evidence type="ECO:0000313" key="3">
    <source>
        <dbReference type="EMBL" id="QIA65699.1"/>
    </source>
</evidence>
<proteinExistence type="inferred from homology"/>
<keyword evidence="4" id="KW-1185">Reference proteome</keyword>
<comment type="subcellular location">
    <subcellularLocation>
        <location evidence="1">Cell inner membrane</location>
        <topology evidence="1">Multi-pass membrane protein</topology>
    </subcellularLocation>
</comment>
<keyword evidence="1" id="KW-0769">Symport</keyword>
<dbReference type="Proteomes" id="UP000464262">
    <property type="component" value="Chromosome 2"/>
</dbReference>
<feature type="transmembrane region" description="Helical" evidence="1">
    <location>
        <begin position="161"/>
        <end position="185"/>
    </location>
</feature>
<dbReference type="PANTHER" id="PTHR36178:SF1">
    <property type="entry name" value="SODIUM_GLUTAMATE SYMPORTER"/>
    <property type="match status" value="1"/>
</dbReference>
<feature type="transmembrane region" description="Helical" evidence="1">
    <location>
        <begin position="6"/>
        <end position="25"/>
    </location>
</feature>
<feature type="transmembrane region" description="Helical" evidence="1">
    <location>
        <begin position="372"/>
        <end position="396"/>
    </location>
</feature>
<feature type="transmembrane region" description="Helical" evidence="1">
    <location>
        <begin position="308"/>
        <end position="328"/>
    </location>
</feature>
<dbReference type="InterPro" id="IPR004445">
    <property type="entry name" value="GltS"/>
</dbReference>
<sequence length="400" mass="43313">MNIIPINAVLSALLALLTLFFGELIKKNTPLLLKYHIPGPVIGGVLAALVTACLHRLGIELAFELPLKDTLMLMFFAGIGLNANIRQLMKGGKLFVVFLATAVVYIIFQDLIGVSAASFLGLEPKLGLMTGSITLSGGHGTGAAWATMFHDEFGVSNALEIAMACATFGLVIGGIIGAPLGTYLVEKKGLITPKKTHSHAQNQRAEAETHRVADYMASIVLLACCVELSQMIHQLVLTLDYHWLNMIPNFVYALLLGASFSTLFHDSKPIQVAMRQVERTSSLSLSIFLSMALLEVKLWQLFDMAAPLMVILTLQTLFTLFFVTCVTYKVLGQNYDAAVMASGHAGFGLGATPTAMLNMNSMTSFYGASPKAYFIVPLVGAFFIDLSNLLVIEIFLHFLN</sequence>
<feature type="transmembrane region" description="Helical" evidence="1">
    <location>
        <begin position="335"/>
        <end position="352"/>
    </location>
</feature>
<protein>
    <recommendedName>
        <fullName evidence="1 2">Sodium/glutamate symporter</fullName>
    </recommendedName>
</protein>
<dbReference type="EMBL" id="CP047476">
    <property type="protein sequence ID" value="QIA65699.1"/>
    <property type="molecule type" value="Genomic_DNA"/>
</dbReference>
<keyword evidence="1" id="KW-0406">Ion transport</keyword>
<keyword evidence="1" id="KW-0739">Sodium transport</keyword>
<keyword evidence="1" id="KW-0812">Transmembrane</keyword>
<feature type="transmembrane region" description="Helical" evidence="1">
    <location>
        <begin position="95"/>
        <end position="120"/>
    </location>
</feature>
<dbReference type="HAMAP" id="MF_02062">
    <property type="entry name" value="GltS"/>
    <property type="match status" value="1"/>
</dbReference>
<dbReference type="GO" id="GO:0005886">
    <property type="term" value="C:plasma membrane"/>
    <property type="evidence" value="ECO:0007669"/>
    <property type="project" value="UniProtKB-SubCell"/>
</dbReference>
<dbReference type="KEGG" id="vas:GT360_19445"/>
<keyword evidence="1" id="KW-0472">Membrane</keyword>
<dbReference type="GO" id="GO:0015813">
    <property type="term" value="P:L-glutamate transmembrane transport"/>
    <property type="evidence" value="ECO:0007669"/>
    <property type="project" value="UniProtKB-UniRule"/>
</dbReference>
<reference evidence="3 4" key="1">
    <citation type="submission" date="2020-01" db="EMBL/GenBank/DDBJ databases">
        <title>Whole genome and functional gene identification of agarase of Vibrio HN897.</title>
        <authorList>
            <person name="Liu Y."/>
            <person name="Zhao Z."/>
        </authorList>
    </citation>
    <scope>NUCLEOTIDE SEQUENCE [LARGE SCALE GENOMIC DNA]</scope>
    <source>
        <strain evidence="3 4">HN897</strain>
    </source>
</reference>